<name>A0A8D8PYA2_9HEMI</name>
<feature type="transmembrane region" description="Helical" evidence="1">
    <location>
        <begin position="12"/>
        <end position="39"/>
    </location>
</feature>
<protein>
    <submittedName>
        <fullName evidence="2">Uncharacterized protein</fullName>
    </submittedName>
</protein>
<proteinExistence type="predicted"/>
<dbReference type="AlphaFoldDB" id="A0A8D8PYA2"/>
<keyword evidence="1" id="KW-0812">Transmembrane</keyword>
<keyword evidence="1" id="KW-0472">Membrane</keyword>
<feature type="transmembrane region" description="Helical" evidence="1">
    <location>
        <begin position="80"/>
        <end position="100"/>
    </location>
</feature>
<organism evidence="2">
    <name type="scientific">Cacopsylla melanoneura</name>
    <dbReference type="NCBI Taxonomy" id="428564"/>
    <lineage>
        <taxon>Eukaryota</taxon>
        <taxon>Metazoa</taxon>
        <taxon>Ecdysozoa</taxon>
        <taxon>Arthropoda</taxon>
        <taxon>Hexapoda</taxon>
        <taxon>Insecta</taxon>
        <taxon>Pterygota</taxon>
        <taxon>Neoptera</taxon>
        <taxon>Paraneoptera</taxon>
        <taxon>Hemiptera</taxon>
        <taxon>Sternorrhyncha</taxon>
        <taxon>Psylloidea</taxon>
        <taxon>Psyllidae</taxon>
        <taxon>Psyllinae</taxon>
        <taxon>Cacopsylla</taxon>
    </lineage>
</organism>
<accession>A0A8D8PYA2</accession>
<reference evidence="2" key="1">
    <citation type="submission" date="2021-05" db="EMBL/GenBank/DDBJ databases">
        <authorList>
            <person name="Alioto T."/>
            <person name="Alioto T."/>
            <person name="Gomez Garrido J."/>
        </authorList>
    </citation>
    <scope>NUCLEOTIDE SEQUENCE</scope>
</reference>
<sequence>MLGDDIFRLQLLLLVRLLLVFELLLSSLPTVAILSSLSLSGLNCFMSILSSSLTPLSGLNCFLCGAIVSTDKSFAVCFPLRLEVLHFSLGLCSALFVLSLEGVVL</sequence>
<keyword evidence="1" id="KW-1133">Transmembrane helix</keyword>
<feature type="transmembrane region" description="Helical" evidence="1">
    <location>
        <begin position="45"/>
        <end position="68"/>
    </location>
</feature>
<evidence type="ECO:0000313" key="2">
    <source>
        <dbReference type="EMBL" id="CAG6618594.1"/>
    </source>
</evidence>
<evidence type="ECO:0000256" key="1">
    <source>
        <dbReference type="SAM" id="Phobius"/>
    </source>
</evidence>
<dbReference type="EMBL" id="HBUF01042883">
    <property type="protein sequence ID" value="CAG6618594.1"/>
    <property type="molecule type" value="Transcribed_RNA"/>
</dbReference>